<dbReference type="AlphaFoldDB" id="A0A379DG59"/>
<dbReference type="Proteomes" id="UP000254263">
    <property type="component" value="Unassembled WGS sequence"/>
</dbReference>
<gene>
    <name evidence="7" type="ORF">NCTC13100_00447</name>
</gene>
<dbReference type="RefSeq" id="WP_018360733.1">
    <property type="nucleotide sequence ID" value="NZ_UGTI01000001.1"/>
</dbReference>
<feature type="chain" id="PRO_5017004476" evidence="5">
    <location>
        <begin position="24"/>
        <end position="326"/>
    </location>
</feature>
<keyword evidence="4" id="KW-0843">Virulence</keyword>
<keyword evidence="5" id="KW-0732">Signal</keyword>
<evidence type="ECO:0000313" key="8">
    <source>
        <dbReference type="Proteomes" id="UP000254263"/>
    </source>
</evidence>
<dbReference type="GO" id="GO:0008234">
    <property type="term" value="F:cysteine-type peptidase activity"/>
    <property type="evidence" value="ECO:0007669"/>
    <property type="project" value="UniProtKB-KW"/>
</dbReference>
<feature type="signal peptide" evidence="5">
    <location>
        <begin position="1"/>
        <end position="23"/>
    </location>
</feature>
<keyword evidence="2" id="KW-0645">Protease</keyword>
<evidence type="ECO:0000256" key="3">
    <source>
        <dbReference type="ARBA" id="ARBA00022807"/>
    </source>
</evidence>
<evidence type="ECO:0000256" key="5">
    <source>
        <dbReference type="SAM" id="SignalP"/>
    </source>
</evidence>
<sequence length="326" mass="37177">MIRKALILIFSLVLFLLGSCTRADLTEGDTLSFSESEQLKFSHKKAMKEISILTNKAHWSFVKNADWIEVEAVEKTLVLHLSENKGTEMRTAHILVRAGTQSRKLTVEQSGSTVISGIEPRKIETDQWGGEFKVDILSDVDDWEVLNEAPWITTVLDRFKNCVSVKVGENSAREARETKIYFRSKIRQELKELSILQKGIVYYLLPYLGFGDKAEKVYTFEYARRSDLISAPDGLTNLSLWTFKLTTPAFRRIIYDITKDKLVSALMITDSSTLLTDEEELAGVIGFLSGNGFEKFEKEERVYVDRKKNVKAKIRKKDILFTPIEG</sequence>
<evidence type="ECO:0000256" key="4">
    <source>
        <dbReference type="ARBA" id="ARBA00023026"/>
    </source>
</evidence>
<keyword evidence="3" id="KW-0788">Thiol protease</keyword>
<dbReference type="GO" id="GO:0006508">
    <property type="term" value="P:proteolysis"/>
    <property type="evidence" value="ECO:0007669"/>
    <property type="project" value="UniProtKB-KW"/>
</dbReference>
<dbReference type="InterPro" id="IPR013783">
    <property type="entry name" value="Ig-like_fold"/>
</dbReference>
<proteinExistence type="inferred from homology"/>
<keyword evidence="3" id="KW-0378">Hydrolase</keyword>
<evidence type="ECO:0000313" key="7">
    <source>
        <dbReference type="EMBL" id="SUB77326.1"/>
    </source>
</evidence>
<dbReference type="Gene3D" id="2.60.40.10">
    <property type="entry name" value="Immunoglobulins"/>
    <property type="match status" value="1"/>
</dbReference>
<evidence type="ECO:0000256" key="2">
    <source>
        <dbReference type="ARBA" id="ARBA00022670"/>
    </source>
</evidence>
<dbReference type="CDD" id="cd14948">
    <property type="entry name" value="BACON"/>
    <property type="match status" value="1"/>
</dbReference>
<dbReference type="PROSITE" id="PS51257">
    <property type="entry name" value="PROKAR_LIPOPROTEIN"/>
    <property type="match status" value="1"/>
</dbReference>
<feature type="domain" description="BACON" evidence="6">
    <location>
        <begin position="62"/>
        <end position="109"/>
    </location>
</feature>
<dbReference type="InterPro" id="IPR024361">
    <property type="entry name" value="BACON"/>
</dbReference>
<organism evidence="7 8">
    <name type="scientific">Porphyromonas macacae</name>
    <dbReference type="NCBI Taxonomy" id="28115"/>
    <lineage>
        <taxon>Bacteria</taxon>
        <taxon>Pseudomonadati</taxon>
        <taxon>Bacteroidota</taxon>
        <taxon>Bacteroidia</taxon>
        <taxon>Bacteroidales</taxon>
        <taxon>Porphyromonadaceae</taxon>
        <taxon>Porphyromonas</taxon>
    </lineage>
</organism>
<accession>A0A379DG59</accession>
<reference evidence="7 8" key="1">
    <citation type="submission" date="2018-06" db="EMBL/GenBank/DDBJ databases">
        <authorList>
            <consortium name="Pathogen Informatics"/>
            <person name="Doyle S."/>
        </authorList>
    </citation>
    <scope>NUCLEOTIDE SEQUENCE [LARGE SCALE GENOMIC DNA]</scope>
    <source>
        <strain evidence="7 8">NCTC13100</strain>
    </source>
</reference>
<dbReference type="Pfam" id="PF13004">
    <property type="entry name" value="BACON"/>
    <property type="match status" value="1"/>
</dbReference>
<dbReference type="EMBL" id="UGTI01000001">
    <property type="protein sequence ID" value="SUB77326.1"/>
    <property type="molecule type" value="Genomic_DNA"/>
</dbReference>
<comment type="similarity">
    <text evidence="1">Belongs to the peptidase C25 family.</text>
</comment>
<name>A0A379DG59_9PORP</name>
<protein>
    <submittedName>
        <fullName evidence="7">Bacteroidetes-Associated Carbohydrate-binding Often N-terminal</fullName>
    </submittedName>
</protein>
<evidence type="ECO:0000256" key="1">
    <source>
        <dbReference type="ARBA" id="ARBA00006067"/>
    </source>
</evidence>
<evidence type="ECO:0000259" key="6">
    <source>
        <dbReference type="Pfam" id="PF13004"/>
    </source>
</evidence>